<evidence type="ECO:0000259" key="2">
    <source>
        <dbReference type="Pfam" id="PF02541"/>
    </source>
</evidence>
<dbReference type="AlphaFoldDB" id="A0A1G5AJE9"/>
<dbReference type="CDD" id="cd24054">
    <property type="entry name" value="ASKHA_NBD_AaPPX-GppA_MtPPX2-like"/>
    <property type="match status" value="1"/>
</dbReference>
<dbReference type="InterPro" id="IPR050273">
    <property type="entry name" value="GppA/Ppx_hydrolase"/>
</dbReference>
<evidence type="ECO:0000256" key="1">
    <source>
        <dbReference type="ARBA" id="ARBA00007125"/>
    </source>
</evidence>
<organism evidence="3 4">
    <name type="scientific">Alkaliphilus peptidifermentans DSM 18978</name>
    <dbReference type="NCBI Taxonomy" id="1120976"/>
    <lineage>
        <taxon>Bacteria</taxon>
        <taxon>Bacillati</taxon>
        <taxon>Bacillota</taxon>
        <taxon>Clostridia</taxon>
        <taxon>Peptostreptococcales</taxon>
        <taxon>Natronincolaceae</taxon>
        <taxon>Alkaliphilus</taxon>
    </lineage>
</organism>
<dbReference type="Proteomes" id="UP000198636">
    <property type="component" value="Unassembled WGS sequence"/>
</dbReference>
<dbReference type="SUPFAM" id="SSF53067">
    <property type="entry name" value="Actin-like ATPase domain"/>
    <property type="match status" value="2"/>
</dbReference>
<name>A0A1G5AJE9_9FIRM</name>
<gene>
    <name evidence="3" type="ORF">SAMN03080606_00164</name>
</gene>
<evidence type="ECO:0000313" key="3">
    <source>
        <dbReference type="EMBL" id="SCX78016.1"/>
    </source>
</evidence>
<reference evidence="3 4" key="1">
    <citation type="submission" date="2016-10" db="EMBL/GenBank/DDBJ databases">
        <authorList>
            <person name="de Groot N.N."/>
        </authorList>
    </citation>
    <scope>NUCLEOTIDE SEQUENCE [LARGE SCALE GENOMIC DNA]</scope>
    <source>
        <strain evidence="3 4">DSM 18978</strain>
    </source>
</reference>
<accession>A0A1G5AJE9</accession>
<dbReference type="InterPro" id="IPR003695">
    <property type="entry name" value="Ppx_GppA_N"/>
</dbReference>
<dbReference type="PANTHER" id="PTHR30005:SF0">
    <property type="entry name" value="RETROGRADE REGULATION PROTEIN 2"/>
    <property type="match status" value="1"/>
</dbReference>
<keyword evidence="4" id="KW-1185">Reference proteome</keyword>
<dbReference type="GO" id="GO:0016462">
    <property type="term" value="F:pyrophosphatase activity"/>
    <property type="evidence" value="ECO:0007669"/>
    <property type="project" value="TreeGrafter"/>
</dbReference>
<dbReference type="PANTHER" id="PTHR30005">
    <property type="entry name" value="EXOPOLYPHOSPHATASE"/>
    <property type="match status" value="1"/>
</dbReference>
<feature type="domain" description="Ppx/GppA phosphatase N-terminal" evidence="2">
    <location>
        <begin position="24"/>
        <end position="306"/>
    </location>
</feature>
<dbReference type="InterPro" id="IPR043129">
    <property type="entry name" value="ATPase_NBD"/>
</dbReference>
<dbReference type="STRING" id="1120976.SAMN03080606_00164"/>
<proteinExistence type="inferred from homology"/>
<dbReference type="Gene3D" id="3.30.420.40">
    <property type="match status" value="1"/>
</dbReference>
<sequence>MKRYATIDIGTNSMRLLMAEVEGINILQRKKQVNSTRIGSAVDKNGLISDDGIKRNMDAYINFVSEAKEWGAEAIWAIATSAVRDAENGKEFASQALEATGVPIEIISGIEEARLGYVGVSNGVSIEDKKIMVLDIGGGSTEIIIGDTTGILEITSINAGAVRMTERIITTDPITELQYQALQNEVANVLEKTLDQYIIKNISSLVGIGGTATTIAAIHQQLEVYNMDKIHKYTLTVADIQKITDKLKNLTLEERKTIKGLSPKRADIIVAGATILLQIMKKINATELVLSEYDNLEGLLIEKLKSQFDLK</sequence>
<dbReference type="RefSeq" id="WP_176758801.1">
    <property type="nucleotide sequence ID" value="NZ_FMUS01000001.1"/>
</dbReference>
<protein>
    <submittedName>
        <fullName evidence="3">Exopolyphosphatase / guanosine-5'-triphosphate,3'-diphosphate pyrophosphatase</fullName>
    </submittedName>
</protein>
<evidence type="ECO:0000313" key="4">
    <source>
        <dbReference type="Proteomes" id="UP000198636"/>
    </source>
</evidence>
<dbReference type="Pfam" id="PF02541">
    <property type="entry name" value="Ppx-GppA"/>
    <property type="match status" value="1"/>
</dbReference>
<comment type="similarity">
    <text evidence="1">Belongs to the GppA/Ppx family.</text>
</comment>
<dbReference type="EMBL" id="FMUS01000001">
    <property type="protein sequence ID" value="SCX78016.1"/>
    <property type="molecule type" value="Genomic_DNA"/>
</dbReference>
<dbReference type="Gene3D" id="3.30.420.150">
    <property type="entry name" value="Exopolyphosphatase. Domain 2"/>
    <property type="match status" value="1"/>
</dbReference>